<evidence type="ECO:0000313" key="3">
    <source>
        <dbReference type="Proteomes" id="UP000572817"/>
    </source>
</evidence>
<feature type="compositionally biased region" description="Polar residues" evidence="1">
    <location>
        <begin position="30"/>
        <end position="43"/>
    </location>
</feature>
<organism evidence="2 3">
    <name type="scientific">Botryosphaeria dothidea</name>
    <dbReference type="NCBI Taxonomy" id="55169"/>
    <lineage>
        <taxon>Eukaryota</taxon>
        <taxon>Fungi</taxon>
        <taxon>Dikarya</taxon>
        <taxon>Ascomycota</taxon>
        <taxon>Pezizomycotina</taxon>
        <taxon>Dothideomycetes</taxon>
        <taxon>Dothideomycetes incertae sedis</taxon>
        <taxon>Botryosphaeriales</taxon>
        <taxon>Botryosphaeriaceae</taxon>
        <taxon>Botryosphaeria</taxon>
    </lineage>
</organism>
<gene>
    <name evidence="2" type="ORF">GTA08_BOTSDO09464</name>
</gene>
<feature type="compositionally biased region" description="Basic and acidic residues" evidence="1">
    <location>
        <begin position="12"/>
        <end position="21"/>
    </location>
</feature>
<protein>
    <submittedName>
        <fullName evidence="2">F-box domain cyclin-like protein</fullName>
    </submittedName>
</protein>
<dbReference type="EMBL" id="WWBZ02000062">
    <property type="protein sequence ID" value="KAF4303124.1"/>
    <property type="molecule type" value="Genomic_DNA"/>
</dbReference>
<sequence length="525" mass="60068">MEKQSKKSNLKRRPESPYPKKERSKRGKPGSSTASSPPTQTGINDLPDELIEEIFKWANICHPGHLPVEKIRQQRKTRTLWSICLVSRRFHRIAEPLLYSWYADADSLTRRHFLRRISQSPSHAARVRKLVVRLEGDIYASQPHESGDIGDIFAAAADVNDILSKERWLVDLARGRFESEAALLLAQTPQVEEVRFEIDKTFGTYYGWTHRLAQWIVETPSADGHAAPLSALRSLVMVTEGYFQMMSLQDFLGLPSLRSLELWTPEATEEDAGDWPRGISPIESLTIGPRVVEDEFVKGMLGACKSLRRFTYAIGRNLLDQRQWKCEAVDMDALYEGLLPQKDSLETLVVEGDRSQQVLSEKFHLNCFSKLKNLTITFASFIAMGGPRWAPLVALPPTLETLHLNCYKEHWLTLSAFLSDLVENYREEFPRLRLLELLVDNSAFYFMRDKLDFLPNRLIWAGVELRLDERPRGANFLYLQPELSTPGTCSVTSTLEPDEFSRPLESDGRVHTWKMVLPPRLDVSR</sequence>
<proteinExistence type="predicted"/>
<comment type="caution">
    <text evidence="2">The sequence shown here is derived from an EMBL/GenBank/DDBJ whole genome shotgun (WGS) entry which is preliminary data.</text>
</comment>
<dbReference type="OrthoDB" id="2520703at2759"/>
<name>A0A8H4IMS1_9PEZI</name>
<keyword evidence="3" id="KW-1185">Reference proteome</keyword>
<dbReference type="AlphaFoldDB" id="A0A8H4IMS1"/>
<feature type="region of interest" description="Disordered" evidence="1">
    <location>
        <begin position="1"/>
        <end position="43"/>
    </location>
</feature>
<reference evidence="2" key="1">
    <citation type="submission" date="2020-04" db="EMBL/GenBank/DDBJ databases">
        <title>Genome Assembly and Annotation of Botryosphaeria dothidea sdau 11-99, a Latent Pathogen of Apple Fruit Ring Rot in China.</title>
        <authorList>
            <person name="Yu C."/>
            <person name="Diao Y."/>
            <person name="Lu Q."/>
            <person name="Zhao J."/>
            <person name="Cui S."/>
            <person name="Peng C."/>
            <person name="He B."/>
            <person name="Liu H."/>
        </authorList>
    </citation>
    <scope>NUCLEOTIDE SEQUENCE [LARGE SCALE GENOMIC DNA]</scope>
    <source>
        <strain evidence="2">Sdau11-99</strain>
    </source>
</reference>
<accession>A0A8H4IMS1</accession>
<feature type="compositionally biased region" description="Basic residues" evidence="1">
    <location>
        <begin position="1"/>
        <end position="11"/>
    </location>
</feature>
<evidence type="ECO:0000313" key="2">
    <source>
        <dbReference type="EMBL" id="KAF4303124.1"/>
    </source>
</evidence>
<dbReference type="Proteomes" id="UP000572817">
    <property type="component" value="Unassembled WGS sequence"/>
</dbReference>
<evidence type="ECO:0000256" key="1">
    <source>
        <dbReference type="SAM" id="MobiDB-lite"/>
    </source>
</evidence>